<dbReference type="Gene3D" id="3.30.980.10">
    <property type="entry name" value="Threonyl-trna Synthetase, Chain A, domain 2"/>
    <property type="match status" value="1"/>
</dbReference>
<dbReference type="PROSITE" id="PS50860">
    <property type="entry name" value="AA_TRNA_LIGASE_II_ALA"/>
    <property type="match status" value="1"/>
</dbReference>
<dbReference type="SMART" id="SM00863">
    <property type="entry name" value="tRNA_SAD"/>
    <property type="match status" value="1"/>
</dbReference>
<dbReference type="SUPFAM" id="SSF55186">
    <property type="entry name" value="ThrRS/AlaRS common domain"/>
    <property type="match status" value="1"/>
</dbReference>
<accession>A0A1I6IJV2</accession>
<dbReference type="SUPFAM" id="SSF50447">
    <property type="entry name" value="Translation proteins"/>
    <property type="match status" value="1"/>
</dbReference>
<dbReference type="PANTHER" id="PTHR43462:SF1">
    <property type="entry name" value="ALANYL-TRNA EDITING PROTEIN AARSD1"/>
    <property type="match status" value="1"/>
</dbReference>
<dbReference type="GO" id="GO:0003676">
    <property type="term" value="F:nucleic acid binding"/>
    <property type="evidence" value="ECO:0007669"/>
    <property type="project" value="InterPro"/>
</dbReference>
<dbReference type="Gene3D" id="2.40.30.130">
    <property type="match status" value="1"/>
</dbReference>
<dbReference type="AlphaFoldDB" id="A0A1I6IJV2"/>
<keyword evidence="6" id="KW-0030">Aminoacyl-tRNA synthetase</keyword>
<evidence type="ECO:0000256" key="1">
    <source>
        <dbReference type="ARBA" id="ARBA00001947"/>
    </source>
</evidence>
<sequence>MQTGTGTLYYEEPYCAEFEANVLRCEPEDGRYAVILNQTAFYPEGGGQPADTGTLQVLDLTVERKDAAAAAGTPSSEENLIPVLDVHEKDNAIVHYTDCPIPAGSRVRGTIDWDRRFCMMQEHSGEHILSGLIHRKFGFENVGFHMGEEIRMDFSGECSWEELMEIEKKANEIIFRDLPIRVFFPTEEELAEIDYRSKKELTGLVRLVEIPGADMCACCGTHVLRTGEIGAVKILSMIRYKGGMRLMMHAGRKAMEDYRIKTDLNREICEMLSARPYESAAAVRRILDADSRKSLRIAELQKELFQYKAETFPDGQKLLIDVEREASPVEIRRFCDLLLKKKKGETVCVLSGHTDESGNEIFSYCIGSASYDCRAAAKELNAGLNGRGGGSPQMVQGSFSASEDRIRSAVSRVFGG</sequence>
<evidence type="ECO:0000256" key="3">
    <source>
        <dbReference type="ARBA" id="ARBA00022723"/>
    </source>
</evidence>
<name>A0A1I6IJV2_9FIRM</name>
<dbReference type="InterPro" id="IPR018165">
    <property type="entry name" value="Ala-tRNA-synth_IIc_core"/>
</dbReference>
<dbReference type="GO" id="GO:0005524">
    <property type="term" value="F:ATP binding"/>
    <property type="evidence" value="ECO:0007669"/>
    <property type="project" value="InterPro"/>
</dbReference>
<gene>
    <name evidence="6" type="ORF">SAMN02910262_00452</name>
</gene>
<dbReference type="GO" id="GO:0004813">
    <property type="term" value="F:alanine-tRNA ligase activity"/>
    <property type="evidence" value="ECO:0007669"/>
    <property type="project" value="InterPro"/>
</dbReference>
<dbReference type="InterPro" id="IPR003156">
    <property type="entry name" value="DHHA1_dom"/>
</dbReference>
<dbReference type="InterPro" id="IPR051335">
    <property type="entry name" value="Alanyl-tRNA_Editing_Enzymes"/>
</dbReference>
<evidence type="ECO:0000256" key="4">
    <source>
        <dbReference type="ARBA" id="ARBA00022833"/>
    </source>
</evidence>
<dbReference type="InterPro" id="IPR012947">
    <property type="entry name" value="tRNA_SAD"/>
</dbReference>
<dbReference type="InterPro" id="IPR018163">
    <property type="entry name" value="Thr/Ala-tRNA-synth_IIc_edit"/>
</dbReference>
<comment type="subcellular location">
    <subcellularLocation>
        <location evidence="2">Cytoplasm</location>
    </subcellularLocation>
</comment>
<dbReference type="InterPro" id="IPR009000">
    <property type="entry name" value="Transl_B-barrel_sf"/>
</dbReference>
<dbReference type="Gene3D" id="3.10.310.40">
    <property type="match status" value="1"/>
</dbReference>
<dbReference type="Proteomes" id="UP000214760">
    <property type="component" value="Unassembled WGS sequence"/>
</dbReference>
<comment type="cofactor">
    <cofactor evidence="1">
        <name>Zn(2+)</name>
        <dbReference type="ChEBI" id="CHEBI:29105"/>
    </cofactor>
</comment>
<evidence type="ECO:0000256" key="2">
    <source>
        <dbReference type="ARBA" id="ARBA00004496"/>
    </source>
</evidence>
<protein>
    <submittedName>
        <fullName evidence="6">Alanyl-tRNA synthetase</fullName>
    </submittedName>
</protein>
<keyword evidence="6" id="KW-0436">Ligase</keyword>
<proteinExistence type="predicted"/>
<dbReference type="GO" id="GO:0046872">
    <property type="term" value="F:metal ion binding"/>
    <property type="evidence" value="ECO:0007669"/>
    <property type="project" value="UniProtKB-KW"/>
</dbReference>
<reference evidence="6 7" key="1">
    <citation type="submission" date="2016-10" db="EMBL/GenBank/DDBJ databases">
        <authorList>
            <person name="de Groot N.N."/>
        </authorList>
    </citation>
    <scope>NUCLEOTIDE SEQUENCE [LARGE SCALE GENOMIC DNA]</scope>
    <source>
        <strain evidence="6 7">F</strain>
    </source>
</reference>
<evidence type="ECO:0000259" key="5">
    <source>
        <dbReference type="PROSITE" id="PS50860"/>
    </source>
</evidence>
<dbReference type="GO" id="GO:0002161">
    <property type="term" value="F:aminoacyl-tRNA deacylase activity"/>
    <property type="evidence" value="ECO:0007669"/>
    <property type="project" value="UniProtKB-ARBA"/>
</dbReference>
<dbReference type="GO" id="GO:0005737">
    <property type="term" value="C:cytoplasm"/>
    <property type="evidence" value="ECO:0007669"/>
    <property type="project" value="UniProtKB-SubCell"/>
</dbReference>
<organism evidence="6 7">
    <name type="scientific">[Clostridium] aminophilum</name>
    <dbReference type="NCBI Taxonomy" id="1526"/>
    <lineage>
        <taxon>Bacteria</taxon>
        <taxon>Bacillati</taxon>
        <taxon>Bacillota</taxon>
        <taxon>Clostridia</taxon>
        <taxon>Lachnospirales</taxon>
        <taxon>Lachnospiraceae</taxon>
    </lineage>
</organism>
<evidence type="ECO:0000313" key="7">
    <source>
        <dbReference type="Proteomes" id="UP000214760"/>
    </source>
</evidence>
<dbReference type="RefSeq" id="WP_031471425.1">
    <property type="nucleotide sequence ID" value="NZ_FOZC01000002.1"/>
</dbReference>
<evidence type="ECO:0000313" key="6">
    <source>
        <dbReference type="EMBL" id="SFR66983.1"/>
    </source>
</evidence>
<dbReference type="EMBL" id="FOZC01000002">
    <property type="protein sequence ID" value="SFR66983.1"/>
    <property type="molecule type" value="Genomic_DNA"/>
</dbReference>
<dbReference type="PANTHER" id="PTHR43462">
    <property type="entry name" value="ALANYL-TRNA EDITING PROTEIN"/>
    <property type="match status" value="1"/>
</dbReference>
<dbReference type="GO" id="GO:0006419">
    <property type="term" value="P:alanyl-tRNA aminoacylation"/>
    <property type="evidence" value="ECO:0007669"/>
    <property type="project" value="InterPro"/>
</dbReference>
<dbReference type="Pfam" id="PF02272">
    <property type="entry name" value="DHHA1"/>
    <property type="match status" value="1"/>
</dbReference>
<keyword evidence="4" id="KW-0862">Zinc</keyword>
<keyword evidence="3" id="KW-0479">Metal-binding</keyword>
<dbReference type="Pfam" id="PF07973">
    <property type="entry name" value="tRNA_SAD"/>
    <property type="match status" value="1"/>
</dbReference>
<feature type="domain" description="Alanyl-transfer RNA synthetases family profile" evidence="5">
    <location>
        <begin position="1"/>
        <end position="245"/>
    </location>
</feature>